<evidence type="ECO:0000313" key="1">
    <source>
        <dbReference type="EMBL" id="KIK51250.1"/>
    </source>
</evidence>
<dbReference type="EMBL" id="KN834868">
    <property type="protein sequence ID" value="KIK51250.1"/>
    <property type="molecule type" value="Genomic_DNA"/>
</dbReference>
<name>A0A0D0ALY0_9AGAR</name>
<dbReference type="Proteomes" id="UP000053593">
    <property type="component" value="Unassembled WGS sequence"/>
</dbReference>
<organism evidence="1 2">
    <name type="scientific">Collybiopsis luxurians FD-317 M1</name>
    <dbReference type="NCBI Taxonomy" id="944289"/>
    <lineage>
        <taxon>Eukaryota</taxon>
        <taxon>Fungi</taxon>
        <taxon>Dikarya</taxon>
        <taxon>Basidiomycota</taxon>
        <taxon>Agaricomycotina</taxon>
        <taxon>Agaricomycetes</taxon>
        <taxon>Agaricomycetidae</taxon>
        <taxon>Agaricales</taxon>
        <taxon>Marasmiineae</taxon>
        <taxon>Omphalotaceae</taxon>
        <taxon>Collybiopsis</taxon>
        <taxon>Collybiopsis luxurians</taxon>
    </lineage>
</organism>
<proteinExistence type="predicted"/>
<gene>
    <name evidence="1" type="ORF">GYMLUDRAFT_252228</name>
</gene>
<protein>
    <submittedName>
        <fullName evidence="1">Uncharacterized protein</fullName>
    </submittedName>
</protein>
<evidence type="ECO:0000313" key="2">
    <source>
        <dbReference type="Proteomes" id="UP000053593"/>
    </source>
</evidence>
<keyword evidence="2" id="KW-1185">Reference proteome</keyword>
<sequence length="371" mass="40681">MNLRIVVLTWADPAVAFFTPKMTVQVDNTNIAPAAHGVTFESKFTLSYTVLYILSLKPEDALPKRGRGEADCEFDLVTKPQLYHVHIPTAQHLQLNRVFSRNIIVIAFLATLDTVSAGGEQNQLRRGTILSDALGVSWSRRARYDAQWNRLLQVSDVQTLQKSTWSWKSHVGPILGFKLMSILSSSTSVQGSILCSTMSPDLKAAFTPSSPIFIAKQLTEPPGWPQVFEEAFIAHLNNAKAPTAITSITPNGPTMGAVFDRIAHSVRQNLKHLQMTFESRSYGTIVGNIELAATYLSIMGLGIIETDVDLCACLDAKLPLVHDANIELKMSEAIKSTNLSAVQLEAALFSALSISPILLFRTCVLHSSRFG</sequence>
<dbReference type="HOGENOM" id="CLU_746082_0_0_1"/>
<reference evidence="1 2" key="1">
    <citation type="submission" date="2014-04" db="EMBL/GenBank/DDBJ databases">
        <title>Evolutionary Origins and Diversification of the Mycorrhizal Mutualists.</title>
        <authorList>
            <consortium name="DOE Joint Genome Institute"/>
            <consortium name="Mycorrhizal Genomics Consortium"/>
            <person name="Kohler A."/>
            <person name="Kuo A."/>
            <person name="Nagy L.G."/>
            <person name="Floudas D."/>
            <person name="Copeland A."/>
            <person name="Barry K.W."/>
            <person name="Cichocki N."/>
            <person name="Veneault-Fourrey C."/>
            <person name="LaButti K."/>
            <person name="Lindquist E.A."/>
            <person name="Lipzen A."/>
            <person name="Lundell T."/>
            <person name="Morin E."/>
            <person name="Murat C."/>
            <person name="Riley R."/>
            <person name="Ohm R."/>
            <person name="Sun H."/>
            <person name="Tunlid A."/>
            <person name="Henrissat B."/>
            <person name="Grigoriev I.V."/>
            <person name="Hibbett D.S."/>
            <person name="Martin F."/>
        </authorList>
    </citation>
    <scope>NUCLEOTIDE SEQUENCE [LARGE SCALE GENOMIC DNA]</scope>
    <source>
        <strain evidence="1 2">FD-317 M1</strain>
    </source>
</reference>
<accession>A0A0D0ALY0</accession>
<dbReference type="AlphaFoldDB" id="A0A0D0ALY0"/>
<dbReference type="OrthoDB" id="10592078at2759"/>